<feature type="transmembrane region" description="Helical" evidence="1">
    <location>
        <begin position="53"/>
        <end position="73"/>
    </location>
</feature>
<accession>A0ABQ1GV01</accession>
<feature type="transmembrane region" description="Helical" evidence="1">
    <location>
        <begin position="209"/>
        <end position="229"/>
    </location>
</feature>
<keyword evidence="1" id="KW-1133">Transmembrane helix</keyword>
<evidence type="ECO:0000313" key="2">
    <source>
        <dbReference type="EMBL" id="GGA50515.1"/>
    </source>
</evidence>
<evidence type="ECO:0000313" key="3">
    <source>
        <dbReference type="Proteomes" id="UP000618591"/>
    </source>
</evidence>
<gene>
    <name evidence="2" type="ORF">GCM10011395_21100</name>
</gene>
<sequence>MSMATLAAPRIAQVRGEPFFLWSAVAMAAVIVAGFSLQLAMGRSSFAASPTMVHAHAIVFMGWVAIYVTQNALVAGESMALHRRLGWIAAGWIVAMVVLGCAVTLAMVRGGRVPFFFTPLQFLVFDPVSLLSFAGLTVAAVVLRRQTDWHRRLHYCGMSILLGPAFGRLLPMPFLIPWAYELTFVAVMIFPLIGVIADLRSTGRVHPAWGWGIGTIVLATLVLVEIVTYSPIGLALYDAVTAGSAGASVAPLAYPPFPPHP</sequence>
<feature type="transmembrane region" description="Helical" evidence="1">
    <location>
        <begin position="120"/>
        <end position="143"/>
    </location>
</feature>
<keyword evidence="1" id="KW-0472">Membrane</keyword>
<name>A0ABQ1GV01_9SPHN</name>
<comment type="caution">
    <text evidence="2">The sequence shown here is derived from an EMBL/GenBank/DDBJ whole genome shotgun (WGS) entry which is preliminary data.</text>
</comment>
<feature type="transmembrane region" description="Helical" evidence="1">
    <location>
        <begin position="85"/>
        <end position="108"/>
    </location>
</feature>
<reference evidence="3" key="1">
    <citation type="journal article" date="2019" name="Int. J. Syst. Evol. Microbiol.">
        <title>The Global Catalogue of Microorganisms (GCM) 10K type strain sequencing project: providing services to taxonomists for standard genome sequencing and annotation.</title>
        <authorList>
            <consortium name="The Broad Institute Genomics Platform"/>
            <consortium name="The Broad Institute Genome Sequencing Center for Infectious Disease"/>
            <person name="Wu L."/>
            <person name="Ma J."/>
        </authorList>
    </citation>
    <scope>NUCLEOTIDE SEQUENCE [LARGE SCALE GENOMIC DNA]</scope>
    <source>
        <strain evidence="3">CGMCC 1.10106</strain>
    </source>
</reference>
<feature type="transmembrane region" description="Helical" evidence="1">
    <location>
        <begin position="178"/>
        <end position="197"/>
    </location>
</feature>
<proteinExistence type="predicted"/>
<feature type="transmembrane region" description="Helical" evidence="1">
    <location>
        <begin position="155"/>
        <end position="172"/>
    </location>
</feature>
<organism evidence="2 3">
    <name type="scientific">Sphingomonas psychrolutea</name>
    <dbReference type="NCBI Taxonomy" id="1259676"/>
    <lineage>
        <taxon>Bacteria</taxon>
        <taxon>Pseudomonadati</taxon>
        <taxon>Pseudomonadota</taxon>
        <taxon>Alphaproteobacteria</taxon>
        <taxon>Sphingomonadales</taxon>
        <taxon>Sphingomonadaceae</taxon>
        <taxon>Sphingomonas</taxon>
    </lineage>
</organism>
<keyword evidence="3" id="KW-1185">Reference proteome</keyword>
<keyword evidence="1" id="KW-0812">Transmembrane</keyword>
<evidence type="ECO:0000256" key="1">
    <source>
        <dbReference type="SAM" id="Phobius"/>
    </source>
</evidence>
<protein>
    <submittedName>
        <fullName evidence="2">Uncharacterized protein</fullName>
    </submittedName>
</protein>
<feature type="transmembrane region" description="Helical" evidence="1">
    <location>
        <begin position="20"/>
        <end position="41"/>
    </location>
</feature>
<dbReference type="EMBL" id="BMDW01000011">
    <property type="protein sequence ID" value="GGA50515.1"/>
    <property type="molecule type" value="Genomic_DNA"/>
</dbReference>
<dbReference type="Proteomes" id="UP000618591">
    <property type="component" value="Unassembled WGS sequence"/>
</dbReference>